<dbReference type="Proteomes" id="UP000036202">
    <property type="component" value="Chromosome"/>
</dbReference>
<reference evidence="3" key="2">
    <citation type="submission" date="2015-06" db="EMBL/GenBank/DDBJ databases">
        <title>Genome Sequence of Bacillus endophyticus and Analysis of its Companion Mechanism in the Ketogulonigenium vulgare-Bacillus strain Consortium.</title>
        <authorList>
            <person name="Jia N."/>
            <person name="Du J."/>
            <person name="Ding M.-Z."/>
            <person name="Gao F."/>
            <person name="Yuan Y.-J."/>
        </authorList>
    </citation>
    <scope>NUCLEOTIDE SEQUENCE [LARGE SCALE GENOMIC DNA]</scope>
    <source>
        <strain evidence="3">Hbe603</strain>
    </source>
</reference>
<name>A0A0H4KHK6_9BACI</name>
<proteinExistence type="predicted"/>
<dbReference type="PATRIC" id="fig|135735.6.peg.1270"/>
<sequence>MEIFYITPEQQLFITLPLLAVIAGFLYEVLFRNIFIGPFFSFWFPLLLYWSIPSFQYSLNWILYSIGRAFISLLSSYTTKKWLKL</sequence>
<feature type="transmembrane region" description="Helical" evidence="1">
    <location>
        <begin position="12"/>
        <end position="30"/>
    </location>
</feature>
<dbReference type="AlphaFoldDB" id="A0A0H4KHK6"/>
<evidence type="ECO:0000313" key="3">
    <source>
        <dbReference type="Proteomes" id="UP000036202"/>
    </source>
</evidence>
<dbReference type="KEGG" id="beo:BEH_06340"/>
<reference evidence="2 3" key="1">
    <citation type="journal article" date="2015" name="PLoS ONE">
        <title>Genome Sequence of Bacillus endophyticus and Analysis of Its Companion Mechanism in the Ketogulonigenium vulgare-Bacillus Strain Consortium.</title>
        <authorList>
            <person name="Jia N."/>
            <person name="Du J."/>
            <person name="Ding M.Z."/>
            <person name="Gao F."/>
            <person name="Yuan Y.J."/>
        </authorList>
    </citation>
    <scope>NUCLEOTIDE SEQUENCE [LARGE SCALE GENOMIC DNA]</scope>
    <source>
        <strain evidence="2 3">Hbe603</strain>
    </source>
</reference>
<dbReference type="EMBL" id="CP011974">
    <property type="protein sequence ID" value="AKO91754.1"/>
    <property type="molecule type" value="Genomic_DNA"/>
</dbReference>
<protein>
    <submittedName>
        <fullName evidence="2">Uncharacterized protein</fullName>
    </submittedName>
</protein>
<keyword evidence="3" id="KW-1185">Reference proteome</keyword>
<keyword evidence="1" id="KW-0812">Transmembrane</keyword>
<evidence type="ECO:0000256" key="1">
    <source>
        <dbReference type="SAM" id="Phobius"/>
    </source>
</evidence>
<feature type="transmembrane region" description="Helical" evidence="1">
    <location>
        <begin position="35"/>
        <end position="52"/>
    </location>
</feature>
<accession>A0A0H4KHK6</accession>
<dbReference type="RefSeq" id="WP_046216802.1">
    <property type="nucleotide sequence ID" value="NZ_CP011974.1"/>
</dbReference>
<keyword evidence="1" id="KW-1133">Transmembrane helix</keyword>
<gene>
    <name evidence="2" type="ORF">BEH_06340</name>
</gene>
<keyword evidence="1" id="KW-0472">Membrane</keyword>
<organism evidence="2 3">
    <name type="scientific">Priestia filamentosa</name>
    <dbReference type="NCBI Taxonomy" id="1402861"/>
    <lineage>
        <taxon>Bacteria</taxon>
        <taxon>Bacillati</taxon>
        <taxon>Bacillota</taxon>
        <taxon>Bacilli</taxon>
        <taxon>Bacillales</taxon>
        <taxon>Bacillaceae</taxon>
        <taxon>Priestia</taxon>
    </lineage>
</organism>
<evidence type="ECO:0000313" key="2">
    <source>
        <dbReference type="EMBL" id="AKO91754.1"/>
    </source>
</evidence>